<proteinExistence type="predicted"/>
<name>X6MAN7_RETFI</name>
<sequence length="211" mass="24337">MGESFPLESAVAALEHHDDNFSRALDYLIGEAMPLQNLEMNPMDFAPYERFDIEYEYEPVVDNKCNFEDEKDHKHNAGDESFPLFALVDNYSNRHNERLPAEGHLLDDEVDAQLPVGLTMQEITSRTHLQHSRQHRHRHNYYQQSNNDPASDSSDDDYIQAKLAQIPLDISNIHIGQHLSVSGNAHRNFCAFWKQHWKKLQGKTGVVRAID</sequence>
<accession>X6MAN7</accession>
<protein>
    <submittedName>
        <fullName evidence="2">Uncharacterized protein</fullName>
    </submittedName>
</protein>
<reference evidence="2 3" key="1">
    <citation type="journal article" date="2013" name="Curr. Biol.">
        <title>The Genome of the Foraminiferan Reticulomyxa filosa.</title>
        <authorList>
            <person name="Glockner G."/>
            <person name="Hulsmann N."/>
            <person name="Schleicher M."/>
            <person name="Noegel A.A."/>
            <person name="Eichinger L."/>
            <person name="Gallinger C."/>
            <person name="Pawlowski J."/>
            <person name="Sierra R."/>
            <person name="Euteneuer U."/>
            <person name="Pillet L."/>
            <person name="Moustafa A."/>
            <person name="Platzer M."/>
            <person name="Groth M."/>
            <person name="Szafranski K."/>
            <person name="Schliwa M."/>
        </authorList>
    </citation>
    <scope>NUCLEOTIDE SEQUENCE [LARGE SCALE GENOMIC DNA]</scope>
</reference>
<feature type="non-terminal residue" evidence="2">
    <location>
        <position position="211"/>
    </location>
</feature>
<comment type="caution">
    <text evidence="2">The sequence shown here is derived from an EMBL/GenBank/DDBJ whole genome shotgun (WGS) entry which is preliminary data.</text>
</comment>
<evidence type="ECO:0000313" key="3">
    <source>
        <dbReference type="Proteomes" id="UP000023152"/>
    </source>
</evidence>
<dbReference type="Proteomes" id="UP000023152">
    <property type="component" value="Unassembled WGS sequence"/>
</dbReference>
<feature type="region of interest" description="Disordered" evidence="1">
    <location>
        <begin position="125"/>
        <end position="155"/>
    </location>
</feature>
<dbReference type="EMBL" id="ASPP01022986">
    <property type="protein sequence ID" value="ETO10904.1"/>
    <property type="molecule type" value="Genomic_DNA"/>
</dbReference>
<dbReference type="AlphaFoldDB" id="X6MAN7"/>
<feature type="compositionally biased region" description="Basic residues" evidence="1">
    <location>
        <begin position="128"/>
        <end position="140"/>
    </location>
</feature>
<evidence type="ECO:0000256" key="1">
    <source>
        <dbReference type="SAM" id="MobiDB-lite"/>
    </source>
</evidence>
<evidence type="ECO:0000313" key="2">
    <source>
        <dbReference type="EMBL" id="ETO10904.1"/>
    </source>
</evidence>
<keyword evidence="3" id="KW-1185">Reference proteome</keyword>
<organism evidence="2 3">
    <name type="scientific">Reticulomyxa filosa</name>
    <dbReference type="NCBI Taxonomy" id="46433"/>
    <lineage>
        <taxon>Eukaryota</taxon>
        <taxon>Sar</taxon>
        <taxon>Rhizaria</taxon>
        <taxon>Retaria</taxon>
        <taxon>Foraminifera</taxon>
        <taxon>Monothalamids</taxon>
        <taxon>Reticulomyxidae</taxon>
        <taxon>Reticulomyxa</taxon>
    </lineage>
</organism>
<gene>
    <name evidence="2" type="ORF">RFI_26473</name>
</gene>